<name>A0ABQ0K1X3_9BACT</name>
<feature type="domain" description="Response regulatory" evidence="3">
    <location>
        <begin position="45"/>
        <end position="154"/>
    </location>
</feature>
<protein>
    <recommendedName>
        <fullName evidence="3">Response regulatory domain-containing protein</fullName>
    </recommendedName>
</protein>
<dbReference type="Proteomes" id="UP000032309">
    <property type="component" value="Unassembled WGS sequence"/>
</dbReference>
<dbReference type="InterPro" id="IPR011006">
    <property type="entry name" value="CheY-like_superfamily"/>
</dbReference>
<feature type="modified residue" description="4-aspartylphosphate" evidence="2">
    <location>
        <position position="94"/>
    </location>
</feature>
<gene>
    <name evidence="4" type="ORF">BROSI_A3482</name>
</gene>
<evidence type="ECO:0000259" key="3">
    <source>
        <dbReference type="PROSITE" id="PS50110"/>
    </source>
</evidence>
<evidence type="ECO:0000313" key="4">
    <source>
        <dbReference type="EMBL" id="GAN34938.1"/>
    </source>
</evidence>
<dbReference type="InterPro" id="IPR001789">
    <property type="entry name" value="Sig_transdc_resp-reg_receiver"/>
</dbReference>
<dbReference type="Gene3D" id="3.40.50.2300">
    <property type="match status" value="1"/>
</dbReference>
<dbReference type="InterPro" id="IPR050595">
    <property type="entry name" value="Bact_response_regulator"/>
</dbReference>
<evidence type="ECO:0000256" key="2">
    <source>
        <dbReference type="PROSITE-ProRule" id="PRU00169"/>
    </source>
</evidence>
<sequence>MAAKGDVKILIVSMKEARSKYLEDLLRKQGYIVYVANKKQQAHLNVLIVSENEIFKKTSVQCIQRKNLRLFFVNTAEHATAALKRYKIDFILVDTEVPGLDGCRFLTFVKKNFPNIMTIVASKNLQERCDFLISGADNFFAEQIAMKEVLSLVS</sequence>
<dbReference type="PANTHER" id="PTHR44591:SF3">
    <property type="entry name" value="RESPONSE REGULATORY DOMAIN-CONTAINING PROTEIN"/>
    <property type="match status" value="1"/>
</dbReference>
<dbReference type="SUPFAM" id="SSF52172">
    <property type="entry name" value="CheY-like"/>
    <property type="match status" value="1"/>
</dbReference>
<keyword evidence="1 2" id="KW-0597">Phosphoprotein</keyword>
<reference evidence="5" key="1">
    <citation type="journal article" date="2015" name="Genome Announc.">
        <title>Draft Genome Sequence of an Anaerobic Ammonium-Oxidizing Bacterium, "Candidatus Brocadia sinica".</title>
        <authorList>
            <person name="Oshiki M."/>
            <person name="Shinyako-Hata K."/>
            <person name="Satoh H."/>
            <person name="Okabe S."/>
        </authorList>
    </citation>
    <scope>NUCLEOTIDE SEQUENCE [LARGE SCALE GENOMIC DNA]</scope>
    <source>
        <strain evidence="5">JPN1</strain>
    </source>
</reference>
<organism evidence="4 5">
    <name type="scientific">Candidatus Brocadia sinica JPN1</name>
    <dbReference type="NCBI Taxonomy" id="1197129"/>
    <lineage>
        <taxon>Bacteria</taxon>
        <taxon>Pseudomonadati</taxon>
        <taxon>Planctomycetota</taxon>
        <taxon>Candidatus Brocadiia</taxon>
        <taxon>Candidatus Brocadiales</taxon>
        <taxon>Candidatus Brocadiaceae</taxon>
        <taxon>Candidatus Brocadia</taxon>
    </lineage>
</organism>
<comment type="caution">
    <text evidence="4">The sequence shown here is derived from an EMBL/GenBank/DDBJ whole genome shotgun (WGS) entry which is preliminary data.</text>
</comment>
<dbReference type="EMBL" id="BAFN01000001">
    <property type="protein sequence ID" value="GAN34938.1"/>
    <property type="molecule type" value="Genomic_DNA"/>
</dbReference>
<keyword evidence="5" id="KW-1185">Reference proteome</keyword>
<dbReference type="PANTHER" id="PTHR44591">
    <property type="entry name" value="STRESS RESPONSE REGULATOR PROTEIN 1"/>
    <property type="match status" value="1"/>
</dbReference>
<evidence type="ECO:0000256" key="1">
    <source>
        <dbReference type="ARBA" id="ARBA00022553"/>
    </source>
</evidence>
<dbReference type="Pfam" id="PF00072">
    <property type="entry name" value="Response_reg"/>
    <property type="match status" value="1"/>
</dbReference>
<accession>A0ABQ0K1X3</accession>
<evidence type="ECO:0000313" key="5">
    <source>
        <dbReference type="Proteomes" id="UP000032309"/>
    </source>
</evidence>
<proteinExistence type="predicted"/>
<dbReference type="PROSITE" id="PS50110">
    <property type="entry name" value="RESPONSE_REGULATORY"/>
    <property type="match status" value="1"/>
</dbReference>